<accession>A0AA39YHA0</accession>
<organism evidence="2 3">
    <name type="scientific">Cercophora newfieldiana</name>
    <dbReference type="NCBI Taxonomy" id="92897"/>
    <lineage>
        <taxon>Eukaryota</taxon>
        <taxon>Fungi</taxon>
        <taxon>Dikarya</taxon>
        <taxon>Ascomycota</taxon>
        <taxon>Pezizomycotina</taxon>
        <taxon>Sordariomycetes</taxon>
        <taxon>Sordariomycetidae</taxon>
        <taxon>Sordariales</taxon>
        <taxon>Lasiosphaeriaceae</taxon>
        <taxon>Cercophora</taxon>
    </lineage>
</organism>
<feature type="compositionally biased region" description="Basic and acidic residues" evidence="1">
    <location>
        <begin position="123"/>
        <end position="133"/>
    </location>
</feature>
<proteinExistence type="predicted"/>
<gene>
    <name evidence="2" type="ORF">B0T16DRAFT_81130</name>
</gene>
<feature type="region of interest" description="Disordered" evidence="1">
    <location>
        <begin position="104"/>
        <end position="189"/>
    </location>
</feature>
<evidence type="ECO:0000256" key="1">
    <source>
        <dbReference type="SAM" id="MobiDB-lite"/>
    </source>
</evidence>
<evidence type="ECO:0000313" key="3">
    <source>
        <dbReference type="Proteomes" id="UP001174936"/>
    </source>
</evidence>
<protein>
    <submittedName>
        <fullName evidence="2">Uncharacterized protein</fullName>
    </submittedName>
</protein>
<comment type="caution">
    <text evidence="2">The sequence shown here is derived from an EMBL/GenBank/DDBJ whole genome shotgun (WGS) entry which is preliminary data.</text>
</comment>
<feature type="compositionally biased region" description="Pro residues" evidence="1">
    <location>
        <begin position="54"/>
        <end position="63"/>
    </location>
</feature>
<feature type="region of interest" description="Disordered" evidence="1">
    <location>
        <begin position="51"/>
        <end position="84"/>
    </location>
</feature>
<evidence type="ECO:0000313" key="2">
    <source>
        <dbReference type="EMBL" id="KAK0651522.1"/>
    </source>
</evidence>
<name>A0AA39YHA0_9PEZI</name>
<sequence length="268" mass="28896">MLPGPSPKCLLELDVAATAPLSVSPSLSSPGQPRPIAFLLPRARAFGRGIWEPSEPPSYPRPSPNEASPMSKRTPSASVGREGVENGNLGALTAVARCAIHHAAEHATSRHRKKQGQGHCRVRVREKDPRRPPSPDARTLPSPSPPRSTNRLRRAVRCGRSWFPRGRALRSDPKPPLRTVSGQQAGSWRGMAATTRGGGDLKVPARQPAGCQGAWPGERTRGCVRSFPCYVPVSAVRSFILGNGLIRACRPRRGVLHSEAVNASRRPE</sequence>
<dbReference type="AlphaFoldDB" id="A0AA39YHA0"/>
<dbReference type="EMBL" id="JAULSV010000002">
    <property type="protein sequence ID" value="KAK0651522.1"/>
    <property type="molecule type" value="Genomic_DNA"/>
</dbReference>
<reference evidence="2" key="1">
    <citation type="submission" date="2023-06" db="EMBL/GenBank/DDBJ databases">
        <title>Genome-scale phylogeny and comparative genomics of the fungal order Sordariales.</title>
        <authorList>
            <consortium name="Lawrence Berkeley National Laboratory"/>
            <person name="Hensen N."/>
            <person name="Bonometti L."/>
            <person name="Westerberg I."/>
            <person name="Brannstrom I.O."/>
            <person name="Guillou S."/>
            <person name="Cros-Aarteil S."/>
            <person name="Calhoun S."/>
            <person name="Haridas S."/>
            <person name="Kuo A."/>
            <person name="Mondo S."/>
            <person name="Pangilinan J."/>
            <person name="Riley R."/>
            <person name="Labutti K."/>
            <person name="Andreopoulos B."/>
            <person name="Lipzen A."/>
            <person name="Chen C."/>
            <person name="Yanf M."/>
            <person name="Daum C."/>
            <person name="Ng V."/>
            <person name="Clum A."/>
            <person name="Steindorff A."/>
            <person name="Ohm R."/>
            <person name="Martin F."/>
            <person name="Silar P."/>
            <person name="Natvig D."/>
            <person name="Lalanne C."/>
            <person name="Gautier V."/>
            <person name="Ament-Velasquez S.L."/>
            <person name="Kruys A."/>
            <person name="Hutchinson M.I."/>
            <person name="Powell A.J."/>
            <person name="Barry K."/>
            <person name="Miller A.N."/>
            <person name="Grigoriev I.V."/>
            <person name="Debuchy R."/>
            <person name="Gladieux P."/>
            <person name="Thoren M.H."/>
            <person name="Johannesson H."/>
        </authorList>
    </citation>
    <scope>NUCLEOTIDE SEQUENCE</scope>
    <source>
        <strain evidence="2">SMH2532-1</strain>
    </source>
</reference>
<feature type="compositionally biased region" description="Basic residues" evidence="1">
    <location>
        <begin position="109"/>
        <end position="122"/>
    </location>
</feature>
<keyword evidence="3" id="KW-1185">Reference proteome</keyword>
<dbReference type="Proteomes" id="UP001174936">
    <property type="component" value="Unassembled WGS sequence"/>
</dbReference>